<dbReference type="AlphaFoldDB" id="A0A2G5EXQ7"/>
<dbReference type="Proteomes" id="UP000230069">
    <property type="component" value="Unassembled WGS sequence"/>
</dbReference>
<organism evidence="2 3">
    <name type="scientific">Aquilegia coerulea</name>
    <name type="common">Rocky mountain columbine</name>
    <dbReference type="NCBI Taxonomy" id="218851"/>
    <lineage>
        <taxon>Eukaryota</taxon>
        <taxon>Viridiplantae</taxon>
        <taxon>Streptophyta</taxon>
        <taxon>Embryophyta</taxon>
        <taxon>Tracheophyta</taxon>
        <taxon>Spermatophyta</taxon>
        <taxon>Magnoliopsida</taxon>
        <taxon>Ranunculales</taxon>
        <taxon>Ranunculaceae</taxon>
        <taxon>Thalictroideae</taxon>
        <taxon>Aquilegia</taxon>
    </lineage>
</organism>
<dbReference type="FunFam" id="3.10.280.10:FF:000002">
    <property type="entry name" value="Mitochondrial glycoprotein family protein"/>
    <property type="match status" value="1"/>
</dbReference>
<dbReference type="InParanoid" id="A0A2G5EXQ7"/>
<dbReference type="FunCoup" id="A0A2G5EXQ7">
    <property type="interactions" value="409"/>
</dbReference>
<dbReference type="PANTHER" id="PTHR10826">
    <property type="entry name" value="COMPLEMENT COMPONENT 1"/>
    <property type="match status" value="1"/>
</dbReference>
<proteinExistence type="predicted"/>
<feature type="compositionally biased region" description="Acidic residues" evidence="1">
    <location>
        <begin position="124"/>
        <end position="135"/>
    </location>
</feature>
<dbReference type="GO" id="GO:0005759">
    <property type="term" value="C:mitochondrial matrix"/>
    <property type="evidence" value="ECO:0007669"/>
    <property type="project" value="InterPro"/>
</dbReference>
<protein>
    <recommendedName>
        <fullName evidence="4">Mitochondrial glycoprotein</fullName>
    </recommendedName>
</protein>
<dbReference type="Pfam" id="PF02330">
    <property type="entry name" value="MAM33"/>
    <property type="match status" value="1"/>
</dbReference>
<dbReference type="InterPro" id="IPR003428">
    <property type="entry name" value="MAM33"/>
</dbReference>
<dbReference type="InterPro" id="IPR036561">
    <property type="entry name" value="MAM33_sf"/>
</dbReference>
<reference evidence="2 3" key="1">
    <citation type="submission" date="2017-09" db="EMBL/GenBank/DDBJ databases">
        <title>WGS assembly of Aquilegia coerulea Goldsmith.</title>
        <authorList>
            <person name="Hodges S."/>
            <person name="Kramer E."/>
            <person name="Nordborg M."/>
            <person name="Tomkins J."/>
            <person name="Borevitz J."/>
            <person name="Derieg N."/>
            <person name="Yan J."/>
            <person name="Mihaltcheva S."/>
            <person name="Hayes R.D."/>
            <person name="Rokhsar D."/>
        </authorList>
    </citation>
    <scope>NUCLEOTIDE SEQUENCE [LARGE SCALE GENOMIC DNA]</scope>
    <source>
        <strain evidence="3">cv. Goldsmith</strain>
    </source>
</reference>
<evidence type="ECO:0000313" key="3">
    <source>
        <dbReference type="Proteomes" id="UP000230069"/>
    </source>
</evidence>
<dbReference type="OrthoDB" id="278212at2759"/>
<evidence type="ECO:0000313" key="2">
    <source>
        <dbReference type="EMBL" id="PIA60491.1"/>
    </source>
</evidence>
<sequence>MNLIRRVGSLPIRAIGVQKNYHSAPLKKFLCSSTPSFYLKNFSSSSSATLTKKPTISDHTLIKVIQSEIKCFKESQESELVDKPPPAFPFEIEDNPGQRTLILRREYNGETIKVEVHMPSLVTGEDDDDDDDEDEQASHSSIPLVVTVSKKCQPSLEFGVTAFADEVSIDCMSVKESIVSEDELPYEGPDFTSLDENLQKAFLKYLELRGIKPSTTNFLHEYMINKDSREFLNWLKNLKNFIEK</sequence>
<dbReference type="EMBL" id="KZ305020">
    <property type="protein sequence ID" value="PIA60491.1"/>
    <property type="molecule type" value="Genomic_DNA"/>
</dbReference>
<accession>A0A2G5EXQ7</accession>
<keyword evidence="3" id="KW-1185">Reference proteome</keyword>
<dbReference type="PANTHER" id="PTHR10826:SF41">
    <property type="entry name" value="MITOCHONDRIAL GLYCOPROTEIN FAMILY PROTEIN"/>
    <property type="match status" value="1"/>
</dbReference>
<name>A0A2G5EXQ7_AQUCA</name>
<dbReference type="Gene3D" id="3.10.280.10">
    <property type="entry name" value="Mitochondrial glycoprotein"/>
    <property type="match status" value="1"/>
</dbReference>
<dbReference type="STRING" id="218851.A0A2G5EXQ7"/>
<evidence type="ECO:0008006" key="4">
    <source>
        <dbReference type="Google" id="ProtNLM"/>
    </source>
</evidence>
<evidence type="ECO:0000256" key="1">
    <source>
        <dbReference type="SAM" id="MobiDB-lite"/>
    </source>
</evidence>
<gene>
    <name evidence="2" type="ORF">AQUCO_00300174v1</name>
</gene>
<dbReference type="SUPFAM" id="SSF54529">
    <property type="entry name" value="Mitochondrial glycoprotein MAM33-like"/>
    <property type="match status" value="1"/>
</dbReference>
<feature type="region of interest" description="Disordered" evidence="1">
    <location>
        <begin position="117"/>
        <end position="140"/>
    </location>
</feature>